<dbReference type="GO" id="GO:0016740">
    <property type="term" value="F:transferase activity"/>
    <property type="evidence" value="ECO:0007669"/>
    <property type="project" value="UniProtKB-KW"/>
</dbReference>
<proteinExistence type="predicted"/>
<evidence type="ECO:0000313" key="3">
    <source>
        <dbReference type="Proteomes" id="UP000535491"/>
    </source>
</evidence>
<dbReference type="Proteomes" id="UP000535491">
    <property type="component" value="Unassembled WGS sequence"/>
</dbReference>
<feature type="domain" description="Spore protein YkvP/CgeB glycosyl transferase-like" evidence="1">
    <location>
        <begin position="141"/>
        <end position="284"/>
    </location>
</feature>
<dbReference type="EMBL" id="JACEIQ010000007">
    <property type="protein sequence ID" value="MBA4494479.1"/>
    <property type="molecule type" value="Genomic_DNA"/>
</dbReference>
<accession>A0A7W2A8S2</accession>
<dbReference type="RefSeq" id="WP_181751717.1">
    <property type="nucleotide sequence ID" value="NZ_JACEIQ010000007.1"/>
</dbReference>
<dbReference type="Pfam" id="PF13524">
    <property type="entry name" value="Glyco_trans_1_2"/>
    <property type="match status" value="1"/>
</dbReference>
<dbReference type="SUPFAM" id="SSF53756">
    <property type="entry name" value="UDP-Glycosyltransferase/glycogen phosphorylase"/>
    <property type="match status" value="1"/>
</dbReference>
<dbReference type="InterPro" id="IPR055259">
    <property type="entry name" value="YkvP/CgeB_Glyco_trans-like"/>
</dbReference>
<comment type="caution">
    <text evidence="2">The sequence shown here is derived from an EMBL/GenBank/DDBJ whole genome shotgun (WGS) entry which is preliminary data.</text>
</comment>
<organism evidence="2 3">
    <name type="scientific">Paenactinomyces guangxiensis</name>
    <dbReference type="NCBI Taxonomy" id="1490290"/>
    <lineage>
        <taxon>Bacteria</taxon>
        <taxon>Bacillati</taxon>
        <taxon>Bacillota</taxon>
        <taxon>Bacilli</taxon>
        <taxon>Bacillales</taxon>
        <taxon>Thermoactinomycetaceae</taxon>
        <taxon>Paenactinomyces</taxon>
    </lineage>
</organism>
<protein>
    <submittedName>
        <fullName evidence="2">Glycosyltransferase</fullName>
    </submittedName>
</protein>
<gene>
    <name evidence="2" type="ORF">H1191_09185</name>
</gene>
<keyword evidence="2" id="KW-0808">Transferase</keyword>
<dbReference type="AlphaFoldDB" id="A0A7W2A8S2"/>
<keyword evidence="3" id="KW-1185">Reference proteome</keyword>
<reference evidence="2 3" key="1">
    <citation type="submission" date="2020-07" db="EMBL/GenBank/DDBJ databases">
        <authorList>
            <person name="Feng H."/>
        </authorList>
    </citation>
    <scope>NUCLEOTIDE SEQUENCE [LARGE SCALE GENOMIC DNA]</scope>
    <source>
        <strain evidence="3">s-10</strain>
    </source>
</reference>
<name>A0A7W2A8S2_9BACL</name>
<evidence type="ECO:0000313" key="2">
    <source>
        <dbReference type="EMBL" id="MBA4494479.1"/>
    </source>
</evidence>
<evidence type="ECO:0000259" key="1">
    <source>
        <dbReference type="Pfam" id="PF13524"/>
    </source>
</evidence>
<sequence>MDKFLLRRESPQHLLARIQAFRPDFILSFRGSCLPGTAVYKLRSLGIPIGVWVVDDPYRLKTHEKLVRPYDLVITQDRRSVSIYKSLKKAALYLPLAVNPEKYKPMVVPDKYKSDICFVGSAFPVRLHFFDTLTPLLLKKKTFIIGQWWNRLKNFQQLKHCIYNKPIPPSEVIKYYNGAKIVLNIHRTPNDRKDNPRNIPAFTPNNRTFEIAACRAFQLTTWRRDLDRLYVPDKEMASFRTLKELREKIHYYLKHDDERERMAVKAYQRTLRDHTYYVRLRYLLHLLENHPLVKNRKGLKQ</sequence>